<organism evidence="1 2">
    <name type="scientific">Shewanella benthica KT99</name>
    <dbReference type="NCBI Taxonomy" id="314608"/>
    <lineage>
        <taxon>Bacteria</taxon>
        <taxon>Pseudomonadati</taxon>
        <taxon>Pseudomonadota</taxon>
        <taxon>Gammaproteobacteria</taxon>
        <taxon>Alteromonadales</taxon>
        <taxon>Shewanellaceae</taxon>
        <taxon>Shewanella</taxon>
    </lineage>
</organism>
<reference evidence="1 2" key="1">
    <citation type="submission" date="2007-10" db="EMBL/GenBank/DDBJ databases">
        <authorList>
            <person name="Yayanos A."/>
            <person name="Ferriera S."/>
            <person name="Johnson J."/>
            <person name="Kravitz S."/>
            <person name="Halpern A."/>
            <person name="Remington K."/>
            <person name="Beeson K."/>
            <person name="Tran B."/>
            <person name="Rogers Y.-H."/>
            <person name="Friedman R."/>
            <person name="Venter J.C."/>
        </authorList>
    </citation>
    <scope>NUCLEOTIDE SEQUENCE [LARGE SCALE GENOMIC DNA]</scope>
    <source>
        <strain evidence="1 2">KT99</strain>
    </source>
</reference>
<dbReference type="Proteomes" id="UP000005839">
    <property type="component" value="Unassembled WGS sequence"/>
</dbReference>
<evidence type="ECO:0000313" key="2">
    <source>
        <dbReference type="Proteomes" id="UP000005839"/>
    </source>
</evidence>
<evidence type="ECO:0000313" key="1">
    <source>
        <dbReference type="EMBL" id="EDQ02718.1"/>
    </source>
</evidence>
<dbReference type="EMBL" id="ABIC01000001">
    <property type="protein sequence ID" value="EDQ02718.1"/>
    <property type="molecule type" value="Genomic_DNA"/>
</dbReference>
<keyword evidence="2" id="KW-1185">Reference proteome</keyword>
<protein>
    <submittedName>
        <fullName evidence="1">Uncharacterized protein</fullName>
    </submittedName>
</protein>
<name>A9CVP6_9GAMM</name>
<sequence length="105" mass="11989">MYLRLLNLIKSYPSNRINDACAIANERSLVKIKNIKSFLLSNQDKLPREKHGVVSPLLSEPFVSADDPRTLNEVAEVVYTLWPNGNEGWKEVRQYSFVINKLSAL</sequence>
<accession>A9CVP6</accession>
<dbReference type="AlphaFoldDB" id="A9CVP6"/>
<comment type="caution">
    <text evidence="1">The sequence shown here is derived from an EMBL/GenBank/DDBJ whole genome shotgun (WGS) entry which is preliminary data.</text>
</comment>
<proteinExistence type="predicted"/>
<gene>
    <name evidence="1" type="ORF">KT99_06117</name>
</gene>